<dbReference type="PROSITE" id="PS51755">
    <property type="entry name" value="OMPR_PHOB"/>
    <property type="match status" value="1"/>
</dbReference>
<dbReference type="GO" id="GO:0032993">
    <property type="term" value="C:protein-DNA complex"/>
    <property type="evidence" value="ECO:0007669"/>
    <property type="project" value="TreeGrafter"/>
</dbReference>
<dbReference type="Gene3D" id="1.10.10.10">
    <property type="entry name" value="Winged helix-like DNA-binding domain superfamily/Winged helix DNA-binding domain"/>
    <property type="match status" value="1"/>
</dbReference>
<gene>
    <name evidence="11" type="ORF">AFE02nite_20030</name>
</gene>
<reference evidence="11 12" key="1">
    <citation type="submission" date="2019-07" db="EMBL/GenBank/DDBJ databases">
        <title>Whole genome shotgun sequence of Actinotalea fermentans NBRC 105374.</title>
        <authorList>
            <person name="Hosoyama A."/>
            <person name="Uohara A."/>
            <person name="Ohji S."/>
            <person name="Ichikawa N."/>
        </authorList>
    </citation>
    <scope>NUCLEOTIDE SEQUENCE [LARGE SCALE GENOMIC DNA]</scope>
    <source>
        <strain evidence="11 12">NBRC 105374</strain>
    </source>
</reference>
<evidence type="ECO:0000313" key="12">
    <source>
        <dbReference type="Proteomes" id="UP000321484"/>
    </source>
</evidence>
<evidence type="ECO:0000256" key="6">
    <source>
        <dbReference type="PROSITE-ProRule" id="PRU00169"/>
    </source>
</evidence>
<dbReference type="PANTHER" id="PTHR48111">
    <property type="entry name" value="REGULATOR OF RPOS"/>
    <property type="match status" value="1"/>
</dbReference>
<evidence type="ECO:0000256" key="5">
    <source>
        <dbReference type="ARBA" id="ARBA00023163"/>
    </source>
</evidence>
<organism evidence="11 12">
    <name type="scientific">Actinotalea fermentans</name>
    <dbReference type="NCBI Taxonomy" id="43671"/>
    <lineage>
        <taxon>Bacteria</taxon>
        <taxon>Bacillati</taxon>
        <taxon>Actinomycetota</taxon>
        <taxon>Actinomycetes</taxon>
        <taxon>Micrococcales</taxon>
        <taxon>Cellulomonadaceae</taxon>
        <taxon>Actinotalea</taxon>
    </lineage>
</organism>
<dbReference type="Gene3D" id="3.40.50.2300">
    <property type="match status" value="1"/>
</dbReference>
<dbReference type="InterPro" id="IPR036388">
    <property type="entry name" value="WH-like_DNA-bd_sf"/>
</dbReference>
<dbReference type="Proteomes" id="UP000321484">
    <property type="component" value="Unassembled WGS sequence"/>
</dbReference>
<dbReference type="GO" id="GO:0000976">
    <property type="term" value="F:transcription cis-regulatory region binding"/>
    <property type="evidence" value="ECO:0007669"/>
    <property type="project" value="TreeGrafter"/>
</dbReference>
<dbReference type="PANTHER" id="PTHR48111:SF4">
    <property type="entry name" value="DNA-BINDING DUAL TRANSCRIPTIONAL REGULATOR OMPR"/>
    <property type="match status" value="1"/>
</dbReference>
<comment type="caution">
    <text evidence="11">The sequence shown here is derived from an EMBL/GenBank/DDBJ whole genome shotgun (WGS) entry which is preliminary data.</text>
</comment>
<evidence type="ECO:0000259" key="9">
    <source>
        <dbReference type="PROSITE" id="PS50110"/>
    </source>
</evidence>
<feature type="modified residue" description="4-aspartylphosphate" evidence="6">
    <location>
        <position position="82"/>
    </location>
</feature>
<dbReference type="GO" id="GO:0006355">
    <property type="term" value="P:regulation of DNA-templated transcription"/>
    <property type="evidence" value="ECO:0007669"/>
    <property type="project" value="InterPro"/>
</dbReference>
<dbReference type="FunFam" id="3.40.50.2300:FF:000001">
    <property type="entry name" value="DNA-binding response regulator PhoB"/>
    <property type="match status" value="1"/>
</dbReference>
<dbReference type="PROSITE" id="PS50110">
    <property type="entry name" value="RESPONSE_REGULATORY"/>
    <property type="match status" value="1"/>
</dbReference>
<feature type="domain" description="Response regulatory" evidence="9">
    <location>
        <begin position="33"/>
        <end position="146"/>
    </location>
</feature>
<dbReference type="SMART" id="SM00448">
    <property type="entry name" value="REC"/>
    <property type="match status" value="1"/>
</dbReference>
<evidence type="ECO:0000259" key="10">
    <source>
        <dbReference type="PROSITE" id="PS51755"/>
    </source>
</evidence>
<dbReference type="InterPro" id="IPR016032">
    <property type="entry name" value="Sig_transdc_resp-reg_C-effctor"/>
</dbReference>
<dbReference type="EMBL" id="BJYK01000006">
    <property type="protein sequence ID" value="GEN80269.1"/>
    <property type="molecule type" value="Genomic_DNA"/>
</dbReference>
<keyword evidence="3" id="KW-0805">Transcription regulation</keyword>
<dbReference type="SMART" id="SM00862">
    <property type="entry name" value="Trans_reg_C"/>
    <property type="match status" value="1"/>
</dbReference>
<evidence type="ECO:0000256" key="7">
    <source>
        <dbReference type="PROSITE-ProRule" id="PRU01091"/>
    </source>
</evidence>
<feature type="domain" description="OmpR/PhoB-type" evidence="10">
    <location>
        <begin position="161"/>
        <end position="260"/>
    </location>
</feature>
<evidence type="ECO:0000256" key="2">
    <source>
        <dbReference type="ARBA" id="ARBA00023012"/>
    </source>
</evidence>
<evidence type="ECO:0000256" key="1">
    <source>
        <dbReference type="ARBA" id="ARBA00022553"/>
    </source>
</evidence>
<evidence type="ECO:0000256" key="8">
    <source>
        <dbReference type="SAM" id="MobiDB-lite"/>
    </source>
</evidence>
<keyword evidence="2" id="KW-0902">Two-component regulatory system</keyword>
<keyword evidence="4 7" id="KW-0238">DNA-binding</keyword>
<name>A0A511YYJ9_9CELL</name>
<dbReference type="CDD" id="cd00383">
    <property type="entry name" value="trans_reg_C"/>
    <property type="match status" value="1"/>
</dbReference>
<feature type="region of interest" description="Disordered" evidence="8">
    <location>
        <begin position="1"/>
        <end position="26"/>
    </location>
</feature>
<keyword evidence="1 6" id="KW-0597">Phosphoprotein</keyword>
<dbReference type="Pfam" id="PF00072">
    <property type="entry name" value="Response_reg"/>
    <property type="match status" value="1"/>
</dbReference>
<keyword evidence="12" id="KW-1185">Reference proteome</keyword>
<dbReference type="Gene3D" id="6.10.250.690">
    <property type="match status" value="1"/>
</dbReference>
<dbReference type="FunFam" id="1.10.10.10:FF:000018">
    <property type="entry name" value="DNA-binding response regulator ResD"/>
    <property type="match status" value="1"/>
</dbReference>
<evidence type="ECO:0000256" key="4">
    <source>
        <dbReference type="ARBA" id="ARBA00023125"/>
    </source>
</evidence>
<feature type="DNA-binding region" description="OmpR/PhoB-type" evidence="7">
    <location>
        <begin position="161"/>
        <end position="260"/>
    </location>
</feature>
<dbReference type="InterPro" id="IPR001867">
    <property type="entry name" value="OmpR/PhoB-type_DNA-bd"/>
</dbReference>
<dbReference type="AlphaFoldDB" id="A0A511YYJ9"/>
<accession>A0A511YYJ9</accession>
<evidence type="ECO:0000313" key="11">
    <source>
        <dbReference type="EMBL" id="GEN80269.1"/>
    </source>
</evidence>
<dbReference type="InterPro" id="IPR039420">
    <property type="entry name" value="WalR-like"/>
</dbReference>
<dbReference type="GO" id="GO:0005829">
    <property type="term" value="C:cytosol"/>
    <property type="evidence" value="ECO:0007669"/>
    <property type="project" value="TreeGrafter"/>
</dbReference>
<proteinExistence type="predicted"/>
<dbReference type="SUPFAM" id="SSF52172">
    <property type="entry name" value="CheY-like"/>
    <property type="match status" value="1"/>
</dbReference>
<keyword evidence="5" id="KW-0804">Transcription</keyword>
<dbReference type="Pfam" id="PF00486">
    <property type="entry name" value="Trans_reg_C"/>
    <property type="match status" value="1"/>
</dbReference>
<dbReference type="InterPro" id="IPR011006">
    <property type="entry name" value="CheY-like_superfamily"/>
</dbReference>
<dbReference type="GO" id="GO:0000156">
    <property type="term" value="F:phosphorelay response regulator activity"/>
    <property type="evidence" value="ECO:0007669"/>
    <property type="project" value="TreeGrafter"/>
</dbReference>
<sequence>MKSAPRGGRGGPRPVRMADNGAVSTSTGPLAPRALVVDDEPALADVVTSYLVRDGFEVEVALTGEDALAHARLLDPDVVVLDLGLPGIDGIEVCRQLRTFSDCYVVMLTARTEEIDKLVGLSVGADDYVTKPFSPRELVARIRAMLRRPRAAATPRSHDAAPAIAVGDLTVDVAAREARVGGDLVPLTRTEFDVLASLASRPNAVMSRAALIEAVWGGAWVGDEHLVDVHVLHVRQKLGDTADQQRYVRTVRGVGYRIGTGA</sequence>
<dbReference type="InterPro" id="IPR001789">
    <property type="entry name" value="Sig_transdc_resp-reg_receiver"/>
</dbReference>
<evidence type="ECO:0000256" key="3">
    <source>
        <dbReference type="ARBA" id="ARBA00023015"/>
    </source>
</evidence>
<dbReference type="SUPFAM" id="SSF46894">
    <property type="entry name" value="C-terminal effector domain of the bipartite response regulators"/>
    <property type="match status" value="1"/>
</dbReference>
<protein>
    <submittedName>
        <fullName evidence="11">Putative sensory transduction protein</fullName>
    </submittedName>
</protein>